<evidence type="ECO:0000313" key="9">
    <source>
        <dbReference type="EMBL" id="PTQ29257.1"/>
    </source>
</evidence>
<keyword evidence="8" id="KW-0603">Photosystem I</keyword>
<gene>
    <name evidence="9" type="ORF">MARPO_0145s0023</name>
</gene>
<dbReference type="OrthoDB" id="423598at2759"/>
<keyword evidence="5 8" id="KW-0934">Plastid</keyword>
<keyword evidence="10" id="KW-1185">Reference proteome</keyword>
<dbReference type="InterPro" id="IPR022796">
    <property type="entry name" value="Chloroa_b-bind"/>
</dbReference>
<dbReference type="AlphaFoldDB" id="A0A2R6W5Y4"/>
<dbReference type="GO" id="GO:0009535">
    <property type="term" value="C:chloroplast thylakoid membrane"/>
    <property type="evidence" value="ECO:0007669"/>
    <property type="project" value="UniProtKB-SubCell"/>
</dbReference>
<dbReference type="Proteomes" id="UP000244005">
    <property type="component" value="Unassembled WGS sequence"/>
</dbReference>
<dbReference type="GO" id="GO:0009523">
    <property type="term" value="C:photosystem II"/>
    <property type="evidence" value="ECO:0007669"/>
    <property type="project" value="UniProtKB-KW"/>
</dbReference>
<organism evidence="9 10">
    <name type="scientific">Marchantia polymorpha</name>
    <name type="common">Common liverwort</name>
    <name type="synonym">Marchantia aquatica</name>
    <dbReference type="NCBI Taxonomy" id="3197"/>
    <lineage>
        <taxon>Eukaryota</taxon>
        <taxon>Viridiplantae</taxon>
        <taxon>Streptophyta</taxon>
        <taxon>Embryophyta</taxon>
        <taxon>Marchantiophyta</taxon>
        <taxon>Marchantiopsida</taxon>
        <taxon>Marchantiidae</taxon>
        <taxon>Marchantiales</taxon>
        <taxon>Marchantiaceae</taxon>
        <taxon>Marchantia</taxon>
    </lineage>
</organism>
<evidence type="ECO:0000256" key="8">
    <source>
        <dbReference type="RuleBase" id="RU363080"/>
    </source>
</evidence>
<reference evidence="10" key="1">
    <citation type="journal article" date="2017" name="Cell">
        <title>Insights into land plant evolution garnered from the Marchantia polymorpha genome.</title>
        <authorList>
            <person name="Bowman J.L."/>
            <person name="Kohchi T."/>
            <person name="Yamato K.T."/>
            <person name="Jenkins J."/>
            <person name="Shu S."/>
            <person name="Ishizaki K."/>
            <person name="Yamaoka S."/>
            <person name="Nishihama R."/>
            <person name="Nakamura Y."/>
            <person name="Berger F."/>
            <person name="Adam C."/>
            <person name="Aki S.S."/>
            <person name="Althoff F."/>
            <person name="Araki T."/>
            <person name="Arteaga-Vazquez M.A."/>
            <person name="Balasubrmanian S."/>
            <person name="Barry K."/>
            <person name="Bauer D."/>
            <person name="Boehm C.R."/>
            <person name="Briginshaw L."/>
            <person name="Caballero-Perez J."/>
            <person name="Catarino B."/>
            <person name="Chen F."/>
            <person name="Chiyoda S."/>
            <person name="Chovatia M."/>
            <person name="Davies K.M."/>
            <person name="Delmans M."/>
            <person name="Demura T."/>
            <person name="Dierschke T."/>
            <person name="Dolan L."/>
            <person name="Dorantes-Acosta A.E."/>
            <person name="Eklund D.M."/>
            <person name="Florent S.N."/>
            <person name="Flores-Sandoval E."/>
            <person name="Fujiyama A."/>
            <person name="Fukuzawa H."/>
            <person name="Galik B."/>
            <person name="Grimanelli D."/>
            <person name="Grimwood J."/>
            <person name="Grossniklaus U."/>
            <person name="Hamada T."/>
            <person name="Haseloff J."/>
            <person name="Hetherington A.J."/>
            <person name="Higo A."/>
            <person name="Hirakawa Y."/>
            <person name="Hundley H.N."/>
            <person name="Ikeda Y."/>
            <person name="Inoue K."/>
            <person name="Inoue S.I."/>
            <person name="Ishida S."/>
            <person name="Jia Q."/>
            <person name="Kakita M."/>
            <person name="Kanazawa T."/>
            <person name="Kawai Y."/>
            <person name="Kawashima T."/>
            <person name="Kennedy M."/>
            <person name="Kinose K."/>
            <person name="Kinoshita T."/>
            <person name="Kohara Y."/>
            <person name="Koide E."/>
            <person name="Komatsu K."/>
            <person name="Kopischke S."/>
            <person name="Kubo M."/>
            <person name="Kyozuka J."/>
            <person name="Lagercrantz U."/>
            <person name="Lin S.S."/>
            <person name="Lindquist E."/>
            <person name="Lipzen A.M."/>
            <person name="Lu C.W."/>
            <person name="De Luna E."/>
            <person name="Martienssen R.A."/>
            <person name="Minamino N."/>
            <person name="Mizutani M."/>
            <person name="Mizutani M."/>
            <person name="Mochizuki N."/>
            <person name="Monte I."/>
            <person name="Mosher R."/>
            <person name="Nagasaki H."/>
            <person name="Nakagami H."/>
            <person name="Naramoto S."/>
            <person name="Nishitani K."/>
            <person name="Ohtani M."/>
            <person name="Okamoto T."/>
            <person name="Okumura M."/>
            <person name="Phillips J."/>
            <person name="Pollak B."/>
            <person name="Reinders A."/>
            <person name="Rovekamp M."/>
            <person name="Sano R."/>
            <person name="Sawa S."/>
            <person name="Schmid M.W."/>
            <person name="Shirakawa M."/>
            <person name="Solano R."/>
            <person name="Spunde A."/>
            <person name="Suetsugu N."/>
            <person name="Sugano S."/>
            <person name="Sugiyama A."/>
            <person name="Sun R."/>
            <person name="Suzuki Y."/>
            <person name="Takenaka M."/>
            <person name="Takezawa D."/>
            <person name="Tomogane H."/>
            <person name="Tsuzuki M."/>
            <person name="Ueda T."/>
            <person name="Umeda M."/>
            <person name="Ward J.M."/>
            <person name="Watanabe Y."/>
            <person name="Yazaki K."/>
            <person name="Yokoyama R."/>
            <person name="Yoshitake Y."/>
            <person name="Yotsui I."/>
            <person name="Zachgo S."/>
            <person name="Schmutz J."/>
        </authorList>
    </citation>
    <scope>NUCLEOTIDE SEQUENCE [LARGE SCALE GENOMIC DNA]</scope>
    <source>
        <strain evidence="10">Tak-1</strain>
    </source>
</reference>
<keyword evidence="3 8" id="KW-0150">Chloroplast</keyword>
<protein>
    <recommendedName>
        <fullName evidence="8">Chlorophyll a-b binding protein, chloroplastic</fullName>
    </recommendedName>
</protein>
<accession>A0A2R6W5Y4</accession>
<evidence type="ECO:0000256" key="3">
    <source>
        <dbReference type="ARBA" id="ARBA00022528"/>
    </source>
</evidence>
<dbReference type="Pfam" id="PF00504">
    <property type="entry name" value="Chloroa_b-bind"/>
    <property type="match status" value="1"/>
</dbReference>
<feature type="binding site" evidence="7">
    <location>
        <position position="62"/>
    </location>
    <ligand>
        <name>chlorophyll a</name>
        <dbReference type="ChEBI" id="CHEBI:58416"/>
        <label>1</label>
    </ligand>
</feature>
<evidence type="ECO:0000256" key="2">
    <source>
        <dbReference type="ARBA" id="ARBA00022494"/>
    </source>
</evidence>
<evidence type="ECO:0000256" key="5">
    <source>
        <dbReference type="ARBA" id="ARBA00022640"/>
    </source>
</evidence>
<sequence>MLGALECVIPELMAKNGMKFGKAVYCMRTPGRGERSDLSEPQFDPLNLVEDPDTFAELNHGRLAMFCMFGFFIHATVTYRTSSIIWLTWLIIPHPSIGG</sequence>
<dbReference type="GO" id="GO:0009765">
    <property type="term" value="P:photosynthesis, light harvesting"/>
    <property type="evidence" value="ECO:0007669"/>
    <property type="project" value="InterPro"/>
</dbReference>
<evidence type="ECO:0000256" key="6">
    <source>
        <dbReference type="ARBA" id="ARBA00022991"/>
    </source>
</evidence>
<dbReference type="GO" id="GO:0009522">
    <property type="term" value="C:photosystem I"/>
    <property type="evidence" value="ECO:0007669"/>
    <property type="project" value="UniProtKB-KW"/>
</dbReference>
<name>A0A2R6W5Y4_MARPO</name>
<dbReference type="InterPro" id="IPR001344">
    <property type="entry name" value="Chloro_AB-bd_pln"/>
</dbReference>
<keyword evidence="2 7" id="KW-0148">Chlorophyll</keyword>
<evidence type="ECO:0000256" key="1">
    <source>
        <dbReference type="ARBA" id="ARBA00004334"/>
    </source>
</evidence>
<keyword evidence="6 8" id="KW-0157">Chromophore</keyword>
<comment type="function">
    <text evidence="8">The light-harvesting complex (LHC) functions as a light receptor, it captures and delivers excitation energy to photosystems with which it is closely associated.</text>
</comment>
<proteinExistence type="inferred from homology"/>
<dbReference type="Gene3D" id="1.10.3460.10">
    <property type="entry name" value="Chlorophyll a/b binding protein domain"/>
    <property type="match status" value="1"/>
</dbReference>
<comment type="similarity">
    <text evidence="8">Belongs to the light-harvesting chlorophyll a/b-binding (LHC) protein family.</text>
</comment>
<comment type="subcellular location">
    <subcellularLocation>
        <location evidence="1 8">Plastid</location>
        <location evidence="1 8">Chloroplast thylakoid membrane</location>
    </subcellularLocation>
</comment>
<keyword evidence="8" id="KW-0793">Thylakoid</keyword>
<dbReference type="PANTHER" id="PTHR21649">
    <property type="entry name" value="CHLOROPHYLL A/B BINDING PROTEIN"/>
    <property type="match status" value="1"/>
</dbReference>
<evidence type="ECO:0000256" key="4">
    <source>
        <dbReference type="ARBA" id="ARBA00022531"/>
    </source>
</evidence>
<evidence type="ECO:0000256" key="7">
    <source>
        <dbReference type="PIRSR" id="PIRSR601344-1"/>
    </source>
</evidence>
<keyword evidence="4 8" id="KW-0602">Photosynthesis</keyword>
<dbReference type="GO" id="GO:0016168">
    <property type="term" value="F:chlorophyll binding"/>
    <property type="evidence" value="ECO:0007669"/>
    <property type="project" value="UniProtKB-KW"/>
</dbReference>
<dbReference type="SUPFAM" id="SSF103511">
    <property type="entry name" value="Chlorophyll a-b binding protein"/>
    <property type="match status" value="1"/>
</dbReference>
<evidence type="ECO:0000313" key="10">
    <source>
        <dbReference type="Proteomes" id="UP000244005"/>
    </source>
</evidence>
<dbReference type="EMBL" id="KZ772815">
    <property type="protein sequence ID" value="PTQ29257.1"/>
    <property type="molecule type" value="Genomic_DNA"/>
</dbReference>
<keyword evidence="8" id="KW-0604">Photosystem II</keyword>
<feature type="binding site" evidence="7">
    <location>
        <position position="57"/>
    </location>
    <ligand>
        <name>chlorophyll a</name>
        <dbReference type="ChEBI" id="CHEBI:58416"/>
        <label>1</label>
    </ligand>
</feature>